<dbReference type="Proteomes" id="UP000016960">
    <property type="component" value="Unassembled WGS sequence"/>
</dbReference>
<dbReference type="RefSeq" id="WP_022605140.1">
    <property type="nucleotide sequence ID" value="NZ_ASSJ01000021.1"/>
</dbReference>
<dbReference type="AlphaFoldDB" id="U5DRT9"/>
<evidence type="ECO:0000313" key="3">
    <source>
        <dbReference type="Proteomes" id="UP000016960"/>
    </source>
</evidence>
<feature type="region of interest" description="Disordered" evidence="1">
    <location>
        <begin position="44"/>
        <end position="79"/>
    </location>
</feature>
<dbReference type="STRING" id="582515.KR51_00009280"/>
<gene>
    <name evidence="2" type="ORF">KR51_00009280</name>
</gene>
<keyword evidence="3" id="KW-1185">Reference proteome</keyword>
<protein>
    <submittedName>
        <fullName evidence="2">Uncharacterized protein</fullName>
    </submittedName>
</protein>
<comment type="caution">
    <text evidence="2">The sequence shown here is derived from an EMBL/GenBank/DDBJ whole genome shotgun (WGS) entry which is preliminary data.</text>
</comment>
<reference evidence="2 3" key="1">
    <citation type="submission" date="2013-05" db="EMBL/GenBank/DDBJ databases">
        <title>Draft genome sequence of Rubidibacter lacunae KORDI 51-2.</title>
        <authorList>
            <person name="Choi D.H."/>
            <person name="Noh J.H."/>
            <person name="Kwon K.-K."/>
            <person name="Lee J.-H."/>
            <person name="Ryu J.-Y."/>
        </authorList>
    </citation>
    <scope>NUCLEOTIDE SEQUENCE [LARGE SCALE GENOMIC DNA]</scope>
    <source>
        <strain evidence="2 3">KORDI 51-2</strain>
    </source>
</reference>
<dbReference type="Pfam" id="PF14105">
    <property type="entry name" value="DUF4278"/>
    <property type="match status" value="1"/>
</dbReference>
<dbReference type="EMBL" id="ASSJ01000021">
    <property type="protein sequence ID" value="ERN42405.1"/>
    <property type="molecule type" value="Genomic_DNA"/>
</dbReference>
<sequence length="125" mass="14415">MKLTYRGIETDWQPLEIDIQLGDTGGKYRAQNWHYRYLRHVPEQRSRSQRTYRGATCNPSTTLQAAHPATPLDEQQPLHETTSSFVRTSVQGNLERRLIVARSKGDERLVQPLPLGDECRQLSLK</sequence>
<organism evidence="2 3">
    <name type="scientific">Rubidibacter lacunae KORDI 51-2</name>
    <dbReference type="NCBI Taxonomy" id="582515"/>
    <lineage>
        <taxon>Bacteria</taxon>
        <taxon>Bacillati</taxon>
        <taxon>Cyanobacteriota</taxon>
        <taxon>Cyanophyceae</taxon>
        <taxon>Oscillatoriophycideae</taxon>
        <taxon>Chroococcales</taxon>
        <taxon>Aphanothecaceae</taxon>
        <taxon>Rubidibacter</taxon>
    </lineage>
</organism>
<dbReference type="InterPro" id="IPR025458">
    <property type="entry name" value="DUF4278"/>
</dbReference>
<dbReference type="InParanoid" id="U5DRT9"/>
<proteinExistence type="predicted"/>
<evidence type="ECO:0000256" key="1">
    <source>
        <dbReference type="SAM" id="MobiDB-lite"/>
    </source>
</evidence>
<evidence type="ECO:0000313" key="2">
    <source>
        <dbReference type="EMBL" id="ERN42405.1"/>
    </source>
</evidence>
<name>U5DRT9_9CHRO</name>
<accession>U5DRT9</accession>